<dbReference type="PROSITE" id="PS50850">
    <property type="entry name" value="MFS"/>
    <property type="match status" value="1"/>
</dbReference>
<dbReference type="Proteomes" id="UP000620124">
    <property type="component" value="Unassembled WGS sequence"/>
</dbReference>
<dbReference type="PRINTS" id="PR01036">
    <property type="entry name" value="TCRTETB"/>
</dbReference>
<proteinExistence type="predicted"/>
<dbReference type="OrthoDB" id="10021397at2759"/>
<dbReference type="EMBL" id="JACAZI010000032">
    <property type="protein sequence ID" value="KAF7330988.1"/>
    <property type="molecule type" value="Genomic_DNA"/>
</dbReference>
<dbReference type="Gene3D" id="1.20.1250.20">
    <property type="entry name" value="MFS general substrate transporter like domains"/>
    <property type="match status" value="1"/>
</dbReference>
<feature type="transmembrane region" description="Helical" evidence="6">
    <location>
        <begin position="211"/>
        <end position="228"/>
    </location>
</feature>
<dbReference type="AlphaFoldDB" id="A0A8H7CCY5"/>
<keyword evidence="4 6" id="KW-0472">Membrane</keyword>
<feature type="domain" description="Major facilitator superfamily (MFS) profile" evidence="7">
    <location>
        <begin position="34"/>
        <end position="516"/>
    </location>
</feature>
<evidence type="ECO:0000256" key="3">
    <source>
        <dbReference type="ARBA" id="ARBA00022989"/>
    </source>
</evidence>
<feature type="compositionally biased region" description="Basic and acidic residues" evidence="5">
    <location>
        <begin position="1"/>
        <end position="15"/>
    </location>
</feature>
<feature type="transmembrane region" description="Helical" evidence="6">
    <location>
        <begin position="280"/>
        <end position="297"/>
    </location>
</feature>
<keyword evidence="3 6" id="KW-1133">Transmembrane helix</keyword>
<feature type="transmembrane region" description="Helical" evidence="6">
    <location>
        <begin position="98"/>
        <end position="118"/>
    </location>
</feature>
<feature type="transmembrane region" description="Helical" evidence="6">
    <location>
        <begin position="249"/>
        <end position="268"/>
    </location>
</feature>
<dbReference type="PANTHER" id="PTHR23501">
    <property type="entry name" value="MAJOR FACILITATOR SUPERFAMILY"/>
    <property type="match status" value="1"/>
</dbReference>
<feature type="transmembrane region" description="Helical" evidence="6">
    <location>
        <begin position="156"/>
        <end position="179"/>
    </location>
</feature>
<sequence length="534" mass="56961">MASSDHNSDNEKQDEPQGSSFESTLLTGKKLGLVFMAFMLGYSLVALDQTIISTALPTIASKFQAVSDLSWIASAYFLPQATFMLFFGALLRVLPPKGVLLVSISIFELGSVFCAVAPSVDFLIFGRAVAGLGGAGLWVTVITVMARMTTLEQRPIFMGLVGSFYAVSSVVGPLVGGAFTDHVSWRQVVRFKVVVIMRLTPMFPDVDVADINLPIGALAIVAILFLLPNFPPPMVITTGFWQRIKNLDWIGTILSLAMVVSLLLPLQWGGNEKPWNAPEVIALLVLFIVLLVAFIVFEIKYGSNAVFPSKVLFRRNMIGAVIATAILHSAGLSSLQLLSATITVGAIITKFGHPRPFLVAGPAIACIGFGLLFTVHQDTNAGKIAGFQILVGLGLGFAIQNTLVIAQTEFASEQDLVPQATSMITFIQLIGSAIGLAVFGAVFAGQIRSKLNSSGLPREVIQAVLGDIKIISSLPTEQQNIVIPAYIDAVDHVFLVGIAAGALASLGACLIRRSRNVKDVGKIRNVEPVEMVAP</sequence>
<comment type="caution">
    <text evidence="8">The sequence shown here is derived from an EMBL/GenBank/DDBJ whole genome shotgun (WGS) entry which is preliminary data.</text>
</comment>
<evidence type="ECO:0000313" key="9">
    <source>
        <dbReference type="Proteomes" id="UP000620124"/>
    </source>
</evidence>
<dbReference type="Pfam" id="PF07690">
    <property type="entry name" value="MFS_1"/>
    <property type="match status" value="1"/>
</dbReference>
<evidence type="ECO:0000313" key="8">
    <source>
        <dbReference type="EMBL" id="KAF7330988.1"/>
    </source>
</evidence>
<evidence type="ECO:0000256" key="1">
    <source>
        <dbReference type="ARBA" id="ARBA00004141"/>
    </source>
</evidence>
<feature type="region of interest" description="Disordered" evidence="5">
    <location>
        <begin position="1"/>
        <end position="21"/>
    </location>
</feature>
<name>A0A8H7CCY5_9AGAR</name>
<feature type="transmembrane region" description="Helical" evidence="6">
    <location>
        <begin position="357"/>
        <end position="375"/>
    </location>
</feature>
<evidence type="ECO:0000256" key="2">
    <source>
        <dbReference type="ARBA" id="ARBA00022692"/>
    </source>
</evidence>
<feature type="transmembrane region" description="Helical" evidence="6">
    <location>
        <begin position="71"/>
        <end position="91"/>
    </location>
</feature>
<evidence type="ECO:0000256" key="4">
    <source>
        <dbReference type="ARBA" id="ARBA00023136"/>
    </source>
</evidence>
<organism evidence="8 9">
    <name type="scientific">Mycena venus</name>
    <dbReference type="NCBI Taxonomy" id="2733690"/>
    <lineage>
        <taxon>Eukaryota</taxon>
        <taxon>Fungi</taxon>
        <taxon>Dikarya</taxon>
        <taxon>Basidiomycota</taxon>
        <taxon>Agaricomycotina</taxon>
        <taxon>Agaricomycetes</taxon>
        <taxon>Agaricomycetidae</taxon>
        <taxon>Agaricales</taxon>
        <taxon>Marasmiineae</taxon>
        <taxon>Mycenaceae</taxon>
        <taxon>Mycena</taxon>
    </lineage>
</organism>
<dbReference type="InterPro" id="IPR036259">
    <property type="entry name" value="MFS_trans_sf"/>
</dbReference>
<dbReference type="InterPro" id="IPR011701">
    <property type="entry name" value="MFS"/>
</dbReference>
<evidence type="ECO:0000256" key="5">
    <source>
        <dbReference type="SAM" id="MobiDB-lite"/>
    </source>
</evidence>
<feature type="transmembrane region" description="Helical" evidence="6">
    <location>
        <begin position="426"/>
        <end position="444"/>
    </location>
</feature>
<reference evidence="8" key="1">
    <citation type="submission" date="2020-05" db="EMBL/GenBank/DDBJ databases">
        <title>Mycena genomes resolve the evolution of fungal bioluminescence.</title>
        <authorList>
            <person name="Tsai I.J."/>
        </authorList>
    </citation>
    <scope>NUCLEOTIDE SEQUENCE</scope>
    <source>
        <strain evidence="8">CCC161011</strain>
    </source>
</reference>
<dbReference type="SUPFAM" id="SSF103473">
    <property type="entry name" value="MFS general substrate transporter"/>
    <property type="match status" value="1"/>
</dbReference>
<dbReference type="InterPro" id="IPR020846">
    <property type="entry name" value="MFS_dom"/>
</dbReference>
<feature type="transmembrane region" description="Helical" evidence="6">
    <location>
        <begin position="31"/>
        <end position="51"/>
    </location>
</feature>
<keyword evidence="9" id="KW-1185">Reference proteome</keyword>
<dbReference type="PANTHER" id="PTHR23501:SF198">
    <property type="entry name" value="AZOLE RESISTANCE PROTEIN 1-RELATED"/>
    <property type="match status" value="1"/>
</dbReference>
<feature type="transmembrane region" description="Helical" evidence="6">
    <location>
        <begin position="387"/>
        <end position="406"/>
    </location>
</feature>
<accession>A0A8H7CCY5</accession>
<dbReference type="GO" id="GO:0005886">
    <property type="term" value="C:plasma membrane"/>
    <property type="evidence" value="ECO:0007669"/>
    <property type="project" value="TreeGrafter"/>
</dbReference>
<protein>
    <submittedName>
        <fullName evidence="8">ABC transporter</fullName>
    </submittedName>
</protein>
<evidence type="ECO:0000259" key="7">
    <source>
        <dbReference type="PROSITE" id="PS50850"/>
    </source>
</evidence>
<comment type="subcellular location">
    <subcellularLocation>
        <location evidence="1">Membrane</location>
        <topology evidence="1">Multi-pass membrane protein</topology>
    </subcellularLocation>
</comment>
<dbReference type="GO" id="GO:0022857">
    <property type="term" value="F:transmembrane transporter activity"/>
    <property type="evidence" value="ECO:0007669"/>
    <property type="project" value="InterPro"/>
</dbReference>
<gene>
    <name evidence="8" type="ORF">MVEN_02438900</name>
</gene>
<keyword evidence="2 6" id="KW-0812">Transmembrane</keyword>
<feature type="transmembrane region" description="Helical" evidence="6">
    <location>
        <begin position="318"/>
        <end position="337"/>
    </location>
</feature>
<feature type="transmembrane region" description="Helical" evidence="6">
    <location>
        <begin position="124"/>
        <end position="144"/>
    </location>
</feature>
<evidence type="ECO:0000256" key="6">
    <source>
        <dbReference type="SAM" id="Phobius"/>
    </source>
</evidence>